<dbReference type="InterPro" id="IPR052035">
    <property type="entry name" value="ZnF_BED_domain_contain"/>
</dbReference>
<dbReference type="Proteomes" id="UP000266673">
    <property type="component" value="Unassembled WGS sequence"/>
</dbReference>
<dbReference type="GO" id="GO:0005634">
    <property type="term" value="C:nucleus"/>
    <property type="evidence" value="ECO:0007669"/>
    <property type="project" value="UniProtKB-SubCell"/>
</dbReference>
<dbReference type="GO" id="GO:0008270">
    <property type="term" value="F:zinc ion binding"/>
    <property type="evidence" value="ECO:0007669"/>
    <property type="project" value="UniProtKB-KW"/>
</dbReference>
<evidence type="ECO:0000256" key="2">
    <source>
        <dbReference type="ARBA" id="ARBA00022723"/>
    </source>
</evidence>
<keyword evidence="4" id="KW-0862">Zinc</keyword>
<name>A0A397V340_9GLOM</name>
<dbReference type="PANTHER" id="PTHR46481:SF10">
    <property type="entry name" value="ZINC FINGER BED DOMAIN-CONTAINING PROTEIN 39"/>
    <property type="match status" value="1"/>
</dbReference>
<dbReference type="OrthoDB" id="1737128at2759"/>
<evidence type="ECO:0000256" key="4">
    <source>
        <dbReference type="ARBA" id="ARBA00022833"/>
    </source>
</evidence>
<evidence type="ECO:0000313" key="7">
    <source>
        <dbReference type="Proteomes" id="UP000266673"/>
    </source>
</evidence>
<accession>A0A397V340</accession>
<evidence type="ECO:0000256" key="1">
    <source>
        <dbReference type="ARBA" id="ARBA00004123"/>
    </source>
</evidence>
<evidence type="ECO:0000313" key="6">
    <source>
        <dbReference type="EMBL" id="RIB16331.1"/>
    </source>
</evidence>
<keyword evidence="7" id="KW-1185">Reference proteome</keyword>
<reference evidence="6 7" key="1">
    <citation type="submission" date="2018-06" db="EMBL/GenBank/DDBJ databases">
        <title>Comparative genomics reveals the genomic features of Rhizophagus irregularis, R. cerebriforme, R. diaphanum and Gigaspora rosea, and their symbiotic lifestyle signature.</title>
        <authorList>
            <person name="Morin E."/>
            <person name="San Clemente H."/>
            <person name="Chen E.C.H."/>
            <person name="De La Providencia I."/>
            <person name="Hainaut M."/>
            <person name="Kuo A."/>
            <person name="Kohler A."/>
            <person name="Murat C."/>
            <person name="Tang N."/>
            <person name="Roy S."/>
            <person name="Loubradou J."/>
            <person name="Henrissat B."/>
            <person name="Grigoriev I.V."/>
            <person name="Corradi N."/>
            <person name="Roux C."/>
            <person name="Martin F.M."/>
        </authorList>
    </citation>
    <scope>NUCLEOTIDE SEQUENCE [LARGE SCALE GENOMIC DNA]</scope>
    <source>
        <strain evidence="6 7">DAOM 194757</strain>
    </source>
</reference>
<organism evidence="6 7">
    <name type="scientific">Gigaspora rosea</name>
    <dbReference type="NCBI Taxonomy" id="44941"/>
    <lineage>
        <taxon>Eukaryota</taxon>
        <taxon>Fungi</taxon>
        <taxon>Fungi incertae sedis</taxon>
        <taxon>Mucoromycota</taxon>
        <taxon>Glomeromycotina</taxon>
        <taxon>Glomeromycetes</taxon>
        <taxon>Diversisporales</taxon>
        <taxon>Gigasporaceae</taxon>
        <taxon>Gigaspora</taxon>
    </lineage>
</organism>
<dbReference type="InterPro" id="IPR012337">
    <property type="entry name" value="RNaseH-like_sf"/>
</dbReference>
<comment type="subcellular location">
    <subcellularLocation>
        <location evidence="1">Nucleus</location>
    </subcellularLocation>
</comment>
<keyword evidence="3" id="KW-0863">Zinc-finger</keyword>
<comment type="caution">
    <text evidence="6">The sequence shown here is derived from an EMBL/GenBank/DDBJ whole genome shotgun (WGS) entry which is preliminary data.</text>
</comment>
<dbReference type="PANTHER" id="PTHR46481">
    <property type="entry name" value="ZINC FINGER BED DOMAIN-CONTAINING PROTEIN 4"/>
    <property type="match status" value="1"/>
</dbReference>
<keyword evidence="2" id="KW-0479">Metal-binding</keyword>
<gene>
    <name evidence="6" type="ORF">C2G38_2190292</name>
</gene>
<sequence>MDCGINIGKQYLYQGTEYKRYLGDGTSYRCENCNEIYQGSEEKNYDELAKLKQSEENTDATPKTMTPKLRSLIKSIKASRNRCEKLKLTSTLKPILDVVTQWNSTFDMYERVFKLQTALDAVVFFETELHQYIITDEEWERINLLVDVLRPFKDSI</sequence>
<dbReference type="STRING" id="44941.A0A397V340"/>
<evidence type="ECO:0000256" key="3">
    <source>
        <dbReference type="ARBA" id="ARBA00022771"/>
    </source>
</evidence>
<evidence type="ECO:0000256" key="5">
    <source>
        <dbReference type="ARBA" id="ARBA00023242"/>
    </source>
</evidence>
<dbReference type="AlphaFoldDB" id="A0A397V340"/>
<protein>
    <submittedName>
        <fullName evidence="6">Uncharacterized protein</fullName>
    </submittedName>
</protein>
<keyword evidence="5" id="KW-0539">Nucleus</keyword>
<proteinExistence type="predicted"/>
<dbReference type="EMBL" id="QKWP01000685">
    <property type="protein sequence ID" value="RIB16331.1"/>
    <property type="molecule type" value="Genomic_DNA"/>
</dbReference>
<dbReference type="SUPFAM" id="SSF53098">
    <property type="entry name" value="Ribonuclease H-like"/>
    <property type="match status" value="1"/>
</dbReference>